<dbReference type="EMBL" id="LR796846">
    <property type="protein sequence ID" value="CAB4169573.1"/>
    <property type="molecule type" value="Genomic_DNA"/>
</dbReference>
<evidence type="ECO:0000313" key="6">
    <source>
        <dbReference type="EMBL" id="CAB4195490.1"/>
    </source>
</evidence>
<dbReference type="EMBL" id="LR797015">
    <property type="protein sequence ID" value="CAB4181817.1"/>
    <property type="molecule type" value="Genomic_DNA"/>
</dbReference>
<evidence type="ECO:0000313" key="3">
    <source>
        <dbReference type="EMBL" id="CAB4169573.1"/>
    </source>
</evidence>
<organism evidence="7">
    <name type="scientific">uncultured Caudovirales phage</name>
    <dbReference type="NCBI Taxonomy" id="2100421"/>
    <lineage>
        <taxon>Viruses</taxon>
        <taxon>Duplodnaviria</taxon>
        <taxon>Heunggongvirae</taxon>
        <taxon>Uroviricota</taxon>
        <taxon>Caudoviricetes</taxon>
        <taxon>Peduoviridae</taxon>
        <taxon>Maltschvirus</taxon>
        <taxon>Maltschvirus maltsch</taxon>
    </lineage>
</organism>
<feature type="region of interest" description="Disordered" evidence="1">
    <location>
        <begin position="1"/>
        <end position="34"/>
    </location>
</feature>
<dbReference type="EMBL" id="LR797241">
    <property type="protein sequence ID" value="CAB4195490.1"/>
    <property type="molecule type" value="Genomic_DNA"/>
</dbReference>
<protein>
    <submittedName>
        <fullName evidence="7">Uncharacterized protein</fullName>
    </submittedName>
</protein>
<dbReference type="EMBL" id="LR796628">
    <property type="protein sequence ID" value="CAB4155500.1"/>
    <property type="molecule type" value="Genomic_DNA"/>
</dbReference>
<evidence type="ECO:0000313" key="2">
    <source>
        <dbReference type="EMBL" id="CAB4155500.1"/>
    </source>
</evidence>
<dbReference type="EMBL" id="LR797154">
    <property type="protein sequence ID" value="CAB4190539.1"/>
    <property type="molecule type" value="Genomic_DNA"/>
</dbReference>
<evidence type="ECO:0000313" key="7">
    <source>
        <dbReference type="EMBL" id="CAB4210487.1"/>
    </source>
</evidence>
<name>A0A6J5SA25_9CAUD</name>
<accession>A0A6J5SA25</accession>
<sequence>MVERTPRVAQSREATERKSSWKRQSMLPTPEPRPGMKFRWVRTSALGQGDMTNVSKRFREGYVPVKAIEFPELHIMTDIDSRFPENIEVGGLLLCAISADLAEDRTYGQSAEAQAQMEAVDRNYLRESDPRMPVLAPERSSRTTFGKG</sequence>
<evidence type="ECO:0000256" key="1">
    <source>
        <dbReference type="SAM" id="MobiDB-lite"/>
    </source>
</evidence>
<evidence type="ECO:0000313" key="8">
    <source>
        <dbReference type="EMBL" id="CAB5226825.1"/>
    </source>
</evidence>
<dbReference type="EMBL" id="LR798365">
    <property type="protein sequence ID" value="CAB5226825.1"/>
    <property type="molecule type" value="Genomic_DNA"/>
</dbReference>
<reference evidence="7" key="1">
    <citation type="submission" date="2020-05" db="EMBL/GenBank/DDBJ databases">
        <authorList>
            <person name="Chiriac C."/>
            <person name="Salcher M."/>
            <person name="Ghai R."/>
            <person name="Kavagutti S V."/>
        </authorList>
    </citation>
    <scope>NUCLEOTIDE SEQUENCE</scope>
</reference>
<evidence type="ECO:0000313" key="4">
    <source>
        <dbReference type="EMBL" id="CAB4181817.1"/>
    </source>
</evidence>
<feature type="region of interest" description="Disordered" evidence="1">
    <location>
        <begin position="122"/>
        <end position="148"/>
    </location>
</feature>
<evidence type="ECO:0000313" key="5">
    <source>
        <dbReference type="EMBL" id="CAB4190539.1"/>
    </source>
</evidence>
<gene>
    <name evidence="4" type="ORF">UFOVP1064_66</name>
    <name evidence="5" type="ORF">UFOVP1197_71</name>
    <name evidence="6" type="ORF">UFOVP1294_19</name>
    <name evidence="7" type="ORF">UFOVP1412_22</name>
    <name evidence="8" type="ORF">UFOVP1515_49</name>
    <name evidence="2" type="ORF">UFOVP659_9</name>
    <name evidence="3" type="ORF">UFOVP885_62</name>
</gene>
<proteinExistence type="predicted"/>
<dbReference type="EMBL" id="LR797365">
    <property type="protein sequence ID" value="CAB4210487.1"/>
    <property type="molecule type" value="Genomic_DNA"/>
</dbReference>